<dbReference type="InParanoid" id="A0A165F9P8"/>
<dbReference type="Gene3D" id="3.30.420.10">
    <property type="entry name" value="Ribonuclease H-like superfamily/Ribonuclease H"/>
    <property type="match status" value="1"/>
</dbReference>
<comment type="similarity">
    <text evidence="2">Belongs to the RNase H family.</text>
</comment>
<dbReference type="GO" id="GO:0043137">
    <property type="term" value="P:DNA replication, removal of RNA primer"/>
    <property type="evidence" value="ECO:0007669"/>
    <property type="project" value="TreeGrafter"/>
</dbReference>
<accession>A0A165F9P8</accession>
<proteinExistence type="inferred from homology"/>
<evidence type="ECO:0000256" key="7">
    <source>
        <dbReference type="ARBA" id="ARBA00022801"/>
    </source>
</evidence>
<dbReference type="GO" id="GO:0003676">
    <property type="term" value="F:nucleic acid binding"/>
    <property type="evidence" value="ECO:0007669"/>
    <property type="project" value="InterPro"/>
</dbReference>
<evidence type="ECO:0000259" key="8">
    <source>
        <dbReference type="PROSITE" id="PS50879"/>
    </source>
</evidence>
<dbReference type="OMA" id="GWAAVIQ"/>
<dbReference type="EC" id="3.1.26.4" evidence="3"/>
<dbReference type="EMBL" id="KV407462">
    <property type="protein sequence ID" value="KZF20742.1"/>
    <property type="molecule type" value="Genomic_DNA"/>
</dbReference>
<dbReference type="PANTHER" id="PTHR10642:SF26">
    <property type="entry name" value="RIBONUCLEASE H1"/>
    <property type="match status" value="1"/>
</dbReference>
<evidence type="ECO:0000313" key="10">
    <source>
        <dbReference type="Proteomes" id="UP000076632"/>
    </source>
</evidence>
<comment type="catalytic activity">
    <reaction evidence="1">
        <text>Endonucleolytic cleavage to 5'-phosphomonoester.</text>
        <dbReference type="EC" id="3.1.26.4"/>
    </reaction>
</comment>
<dbReference type="InterPro" id="IPR036397">
    <property type="entry name" value="RNaseH_sf"/>
</dbReference>
<evidence type="ECO:0000313" key="9">
    <source>
        <dbReference type="EMBL" id="KZF20742.1"/>
    </source>
</evidence>
<dbReference type="GeneID" id="28895115"/>
<keyword evidence="7" id="KW-0378">Hydrolase</keyword>
<dbReference type="Proteomes" id="UP000076632">
    <property type="component" value="Unassembled WGS sequence"/>
</dbReference>
<dbReference type="STRING" id="1328760.A0A165F9P8"/>
<dbReference type="Pfam" id="PF00075">
    <property type="entry name" value="RNase_H"/>
    <property type="match status" value="1"/>
</dbReference>
<reference evidence="9 10" key="1">
    <citation type="journal article" date="2016" name="Fungal Biol.">
        <title>The genome of Xylona heveae provides a window into fungal endophytism.</title>
        <authorList>
            <person name="Gazis R."/>
            <person name="Kuo A."/>
            <person name="Riley R."/>
            <person name="LaButti K."/>
            <person name="Lipzen A."/>
            <person name="Lin J."/>
            <person name="Amirebrahimi M."/>
            <person name="Hesse C.N."/>
            <person name="Spatafora J.W."/>
            <person name="Henrissat B."/>
            <person name="Hainaut M."/>
            <person name="Grigoriev I.V."/>
            <person name="Hibbett D.S."/>
        </authorList>
    </citation>
    <scope>NUCLEOTIDE SEQUENCE [LARGE SCALE GENOMIC DNA]</scope>
    <source>
        <strain evidence="9 10">TC161</strain>
    </source>
</reference>
<evidence type="ECO:0000256" key="5">
    <source>
        <dbReference type="ARBA" id="ARBA00022723"/>
    </source>
</evidence>
<evidence type="ECO:0000256" key="4">
    <source>
        <dbReference type="ARBA" id="ARBA00022722"/>
    </source>
</evidence>
<dbReference type="InterPro" id="IPR002156">
    <property type="entry name" value="RNaseH_domain"/>
</dbReference>
<feature type="domain" description="RNase H type-1" evidence="8">
    <location>
        <begin position="1"/>
        <end position="148"/>
    </location>
</feature>
<dbReference type="OrthoDB" id="407198at2759"/>
<name>A0A165F9P8_XYLHT</name>
<dbReference type="RefSeq" id="XP_018186297.1">
    <property type="nucleotide sequence ID" value="XM_018329978.1"/>
</dbReference>
<dbReference type="AlphaFoldDB" id="A0A165F9P8"/>
<dbReference type="PANTHER" id="PTHR10642">
    <property type="entry name" value="RIBONUCLEASE H1"/>
    <property type="match status" value="1"/>
</dbReference>
<dbReference type="GO" id="GO:0046872">
    <property type="term" value="F:metal ion binding"/>
    <property type="evidence" value="ECO:0007669"/>
    <property type="project" value="UniProtKB-KW"/>
</dbReference>
<protein>
    <recommendedName>
        <fullName evidence="3">ribonuclease H</fullName>
        <ecNumber evidence="3">3.1.26.4</ecNumber>
    </recommendedName>
</protein>
<evidence type="ECO:0000256" key="6">
    <source>
        <dbReference type="ARBA" id="ARBA00022759"/>
    </source>
</evidence>
<evidence type="ECO:0000256" key="1">
    <source>
        <dbReference type="ARBA" id="ARBA00000077"/>
    </source>
</evidence>
<evidence type="ECO:0000256" key="2">
    <source>
        <dbReference type="ARBA" id="ARBA00005300"/>
    </source>
</evidence>
<keyword evidence="5" id="KW-0479">Metal-binding</keyword>
<dbReference type="GO" id="GO:0004523">
    <property type="term" value="F:RNA-DNA hybrid ribonuclease activity"/>
    <property type="evidence" value="ECO:0007669"/>
    <property type="project" value="UniProtKB-EC"/>
</dbReference>
<keyword evidence="6" id="KW-0255">Endonuclease</keyword>
<evidence type="ECO:0000256" key="3">
    <source>
        <dbReference type="ARBA" id="ARBA00012180"/>
    </source>
</evidence>
<dbReference type="FunFam" id="3.30.420.10:FF:000090">
    <property type="entry name" value="Ribonuclease H"/>
    <property type="match status" value="1"/>
</dbReference>
<dbReference type="PROSITE" id="PS50879">
    <property type="entry name" value="RNASE_H_1"/>
    <property type="match status" value="1"/>
</dbReference>
<sequence>MLRIYTDGSSLGNGINGALAGVGVYFGSGDSRNISEALVGPRQTNQRAELTAILRALEIAPKHRDVTIFTDSRYSIDCVTVWYINWRRNNWQTSQKKPVENRDLIEAILSNIEERNALKVQTLFHWLKGHADHEGNIEADKLAVNGARKAR</sequence>
<keyword evidence="10" id="KW-1185">Reference proteome</keyword>
<gene>
    <name evidence="9" type="ORF">L228DRAFT_213295</name>
</gene>
<dbReference type="InterPro" id="IPR012337">
    <property type="entry name" value="RNaseH-like_sf"/>
</dbReference>
<dbReference type="CDD" id="cd09280">
    <property type="entry name" value="RNase_HI_eukaryote_like"/>
    <property type="match status" value="1"/>
</dbReference>
<dbReference type="SUPFAM" id="SSF53098">
    <property type="entry name" value="Ribonuclease H-like"/>
    <property type="match status" value="1"/>
</dbReference>
<dbReference type="InterPro" id="IPR050092">
    <property type="entry name" value="RNase_H"/>
</dbReference>
<keyword evidence="4" id="KW-0540">Nuclease</keyword>
<organism evidence="9 10">
    <name type="scientific">Xylona heveae (strain CBS 132557 / TC161)</name>
    <dbReference type="NCBI Taxonomy" id="1328760"/>
    <lineage>
        <taxon>Eukaryota</taxon>
        <taxon>Fungi</taxon>
        <taxon>Dikarya</taxon>
        <taxon>Ascomycota</taxon>
        <taxon>Pezizomycotina</taxon>
        <taxon>Xylonomycetes</taxon>
        <taxon>Xylonales</taxon>
        <taxon>Xylonaceae</taxon>
        <taxon>Xylona</taxon>
    </lineage>
</organism>